<dbReference type="VEuPathDB" id="FungiDB:PODANS_6_788"/>
<organism evidence="1">
    <name type="scientific">Podospora anserina (strain S / ATCC MYA-4624 / DSM 980 / FGSC 10383)</name>
    <name type="common">Pleurage anserina</name>
    <dbReference type="NCBI Taxonomy" id="515849"/>
    <lineage>
        <taxon>Eukaryota</taxon>
        <taxon>Fungi</taxon>
        <taxon>Dikarya</taxon>
        <taxon>Ascomycota</taxon>
        <taxon>Pezizomycotina</taxon>
        <taxon>Sordariomycetes</taxon>
        <taxon>Sordariomycetidae</taxon>
        <taxon>Sordariales</taxon>
        <taxon>Podosporaceae</taxon>
        <taxon>Podospora</taxon>
        <taxon>Podospora anserina</taxon>
    </lineage>
</organism>
<evidence type="ECO:0000313" key="1">
    <source>
        <dbReference type="EMBL" id="CAP71564.1"/>
    </source>
</evidence>
<keyword evidence="3" id="KW-1185">Reference proteome</keyword>
<name>B2B378_PODAN</name>
<reference evidence="3" key="3">
    <citation type="journal article" date="2014" name="Genetics">
        <title>Maintaining two mating types: Structure of the mating type locus and its role in heterokaryosis in Podospora anserina.</title>
        <authorList>
            <person name="Grognet P."/>
            <person name="Bidard F."/>
            <person name="Kuchly C."/>
            <person name="Tong L.C.H."/>
            <person name="Coppin E."/>
            <person name="Benkhali J.A."/>
            <person name="Couloux A."/>
            <person name="Wincker P."/>
            <person name="Debuchy R."/>
            <person name="Silar P."/>
        </authorList>
    </citation>
    <scope>GENOME REANNOTATION</scope>
    <source>
        <strain evidence="3">S / ATCC MYA-4624 / DSM 980 / FGSC 10383</strain>
    </source>
</reference>
<gene>
    <name evidence="1" type="ORF">PODANS_6_788</name>
</gene>
<reference evidence="1 3" key="1">
    <citation type="journal article" date="2008" name="Genome Biol.">
        <title>The genome sequence of the model ascomycete fungus Podospora anserina.</title>
        <authorList>
            <person name="Espagne E."/>
            <person name="Lespinet O."/>
            <person name="Malagnac F."/>
            <person name="Da Silva C."/>
            <person name="Jaillon O."/>
            <person name="Porcel B.M."/>
            <person name="Couloux A."/>
            <person name="Aury J.-M."/>
            <person name="Segurens B."/>
            <person name="Poulain J."/>
            <person name="Anthouard V."/>
            <person name="Grossetete S."/>
            <person name="Khalili H."/>
            <person name="Coppin E."/>
            <person name="Dequard-Chablat M."/>
            <person name="Picard M."/>
            <person name="Contamine V."/>
            <person name="Arnaise S."/>
            <person name="Bourdais A."/>
            <person name="Berteaux-Lecellier V."/>
            <person name="Gautheret D."/>
            <person name="de Vries R.P."/>
            <person name="Battaglia E."/>
            <person name="Coutinho P.M."/>
            <person name="Danchin E.G.J."/>
            <person name="Henrissat B."/>
            <person name="El Khoury R."/>
            <person name="Sainsard-Chanet A."/>
            <person name="Boivin A."/>
            <person name="Pinan-Lucarre B."/>
            <person name="Sellem C.H."/>
            <person name="Debuchy R."/>
            <person name="Wincker P."/>
            <person name="Weissenbach J."/>
            <person name="Silar P."/>
        </authorList>
    </citation>
    <scope>NUCLEOTIDE SEQUENCE [LARGE SCALE GENOMIC DNA]</scope>
    <source>
        <strain evidence="3">S / ATCC MYA-4624 / DSM 980 / FGSC 10383</strain>
        <strain evidence="1">S mat+</strain>
    </source>
</reference>
<protein>
    <submittedName>
        <fullName evidence="1">Podospora anserina S mat+ genomic DNA chromosome 6, supercontig 2</fullName>
    </submittedName>
</protein>
<dbReference type="GeneID" id="6195193"/>
<evidence type="ECO:0000313" key="2">
    <source>
        <dbReference type="EMBL" id="CDP30960.1"/>
    </source>
</evidence>
<dbReference type="AlphaFoldDB" id="B2B378"/>
<proteinExistence type="predicted"/>
<sequence>MTIPILAMTRQWSKSSVKTGASLENKEKAELGVDCFQRLTYLSEIGVTGNRVRNTLQLMGYARFPAQELFLHNFLFQHLGDTDYNVARRATDRLNTKLKYLHGLVFEHAQGGQLLETVKKRFENRDSIKGFDSGHPVEALAVENWHTILRFMFEIGTALQNLSGAHRAVTLSNVFLRHRLYPPDVSEKVVKTKPFLDRYQAVFGNPCLPEEVDDTTFWKSMDYPRPLATLTATRGKDAMKFGYFACQLIEAALPGLEDIKQYPAITTGHDDHFSSRVAYS</sequence>
<evidence type="ECO:0000313" key="3">
    <source>
        <dbReference type="Proteomes" id="UP000001197"/>
    </source>
</evidence>
<dbReference type="EMBL" id="CU638744">
    <property type="protein sequence ID" value="CAP71564.1"/>
    <property type="molecule type" value="Genomic_DNA"/>
</dbReference>
<reference evidence="2" key="4">
    <citation type="submission" date="2015-04" db="EMBL/GenBank/DDBJ databases">
        <title>Maintaining two mating types: Structure of the mating type locus and its role in heterokaryosis in Podospora anserina.</title>
        <authorList>
            <person name="Grognet P."/>
            <person name="Bidard F."/>
            <person name="Kuchly C."/>
            <person name="Chan Ho Tong L."/>
            <person name="Coppin E."/>
            <person name="Ait Benkhali J."/>
            <person name="Couloux A."/>
            <person name="Wincker P."/>
            <person name="Debuchy R."/>
            <person name="Silar P."/>
        </authorList>
    </citation>
    <scope>NUCLEOTIDE SEQUENCE</scope>
</reference>
<dbReference type="RefSeq" id="XP_001910429.1">
    <property type="nucleotide sequence ID" value="XM_001910394.1"/>
</dbReference>
<dbReference type="KEGG" id="pan:PODANSg7467"/>
<reference evidence="1" key="2">
    <citation type="submission" date="2008-07" db="EMBL/GenBank/DDBJ databases">
        <authorList>
            <person name="Genoscope - CEA"/>
        </authorList>
    </citation>
    <scope>NUCLEOTIDE SEQUENCE</scope>
    <source>
        <strain evidence="1">S mat+</strain>
    </source>
</reference>
<accession>B2B378</accession>
<dbReference type="HOGENOM" id="CLU_994407_0_0_1"/>
<dbReference type="Proteomes" id="UP000001197">
    <property type="component" value="Chromosome 6"/>
</dbReference>
<dbReference type="EMBL" id="FO904941">
    <property type="protein sequence ID" value="CDP30960.1"/>
    <property type="molecule type" value="Genomic_DNA"/>
</dbReference>
<dbReference type="OrthoDB" id="4587172at2759"/>